<name>A0AAW0AR22_9AGAR</name>
<gene>
    <name evidence="2" type="ORF">R3P38DRAFT_3204370</name>
</gene>
<evidence type="ECO:0000256" key="1">
    <source>
        <dbReference type="SAM" id="Phobius"/>
    </source>
</evidence>
<dbReference type="EMBL" id="JAWWNJ010000053">
    <property type="protein sequence ID" value="KAK7015811.1"/>
    <property type="molecule type" value="Genomic_DNA"/>
</dbReference>
<keyword evidence="3" id="KW-1185">Reference proteome</keyword>
<sequence length="113" mass="12636">MNTYLWSPFFFNGVLFSILTFTVMSSQMYSRAPSTRSTSFRCQCAEINIEGCTNPLSSPALSRHMAVYHLSHRSPDLICVVNLLPCPFQGGVRLILTAKMILMSSSHLHASFD</sequence>
<keyword evidence="1" id="KW-0472">Membrane</keyword>
<evidence type="ECO:0008006" key="4">
    <source>
        <dbReference type="Google" id="ProtNLM"/>
    </source>
</evidence>
<proteinExistence type="predicted"/>
<protein>
    <recommendedName>
        <fullName evidence="4">Secreted protein</fullName>
    </recommendedName>
</protein>
<keyword evidence="1" id="KW-1133">Transmembrane helix</keyword>
<keyword evidence="1" id="KW-0812">Transmembrane</keyword>
<dbReference type="AlphaFoldDB" id="A0AAW0AR22"/>
<organism evidence="2 3">
    <name type="scientific">Favolaschia claudopus</name>
    <dbReference type="NCBI Taxonomy" id="2862362"/>
    <lineage>
        <taxon>Eukaryota</taxon>
        <taxon>Fungi</taxon>
        <taxon>Dikarya</taxon>
        <taxon>Basidiomycota</taxon>
        <taxon>Agaricomycotina</taxon>
        <taxon>Agaricomycetes</taxon>
        <taxon>Agaricomycetidae</taxon>
        <taxon>Agaricales</taxon>
        <taxon>Marasmiineae</taxon>
        <taxon>Mycenaceae</taxon>
        <taxon>Favolaschia</taxon>
    </lineage>
</organism>
<dbReference type="Proteomes" id="UP001362999">
    <property type="component" value="Unassembled WGS sequence"/>
</dbReference>
<feature type="transmembrane region" description="Helical" evidence="1">
    <location>
        <begin position="6"/>
        <end position="24"/>
    </location>
</feature>
<accession>A0AAW0AR22</accession>
<evidence type="ECO:0000313" key="3">
    <source>
        <dbReference type="Proteomes" id="UP001362999"/>
    </source>
</evidence>
<reference evidence="2 3" key="1">
    <citation type="journal article" date="2024" name="J Genomics">
        <title>Draft genome sequencing and assembly of Favolaschia claudopus CIRM-BRFM 2984 isolated from oak limbs.</title>
        <authorList>
            <person name="Navarro D."/>
            <person name="Drula E."/>
            <person name="Chaduli D."/>
            <person name="Cazenave R."/>
            <person name="Ahrendt S."/>
            <person name="Wang J."/>
            <person name="Lipzen A."/>
            <person name="Daum C."/>
            <person name="Barry K."/>
            <person name="Grigoriev I.V."/>
            <person name="Favel A."/>
            <person name="Rosso M.N."/>
            <person name="Martin F."/>
        </authorList>
    </citation>
    <scope>NUCLEOTIDE SEQUENCE [LARGE SCALE GENOMIC DNA]</scope>
    <source>
        <strain evidence="2 3">CIRM-BRFM 2984</strain>
    </source>
</reference>
<comment type="caution">
    <text evidence="2">The sequence shown here is derived from an EMBL/GenBank/DDBJ whole genome shotgun (WGS) entry which is preliminary data.</text>
</comment>
<evidence type="ECO:0000313" key="2">
    <source>
        <dbReference type="EMBL" id="KAK7015811.1"/>
    </source>
</evidence>